<evidence type="ECO:0000256" key="1">
    <source>
        <dbReference type="SAM" id="Phobius"/>
    </source>
</evidence>
<keyword evidence="1" id="KW-0812">Transmembrane</keyword>
<organism evidence="2 3">
    <name type="scientific">candidate division WWE3 bacterium RIFCSPHIGHO2_01_FULL_42_13</name>
    <dbReference type="NCBI Taxonomy" id="1802617"/>
    <lineage>
        <taxon>Bacteria</taxon>
        <taxon>Katanobacteria</taxon>
    </lineage>
</organism>
<keyword evidence="1" id="KW-1133">Transmembrane helix</keyword>
<accession>A0A1F4UQE3</accession>
<feature type="transmembrane region" description="Helical" evidence="1">
    <location>
        <begin position="120"/>
        <end position="140"/>
    </location>
</feature>
<gene>
    <name evidence="2" type="ORF">A2886_00845</name>
</gene>
<feature type="transmembrane region" description="Helical" evidence="1">
    <location>
        <begin position="146"/>
        <end position="166"/>
    </location>
</feature>
<evidence type="ECO:0000313" key="3">
    <source>
        <dbReference type="Proteomes" id="UP000176608"/>
    </source>
</evidence>
<feature type="transmembrane region" description="Helical" evidence="1">
    <location>
        <begin position="228"/>
        <end position="246"/>
    </location>
</feature>
<reference evidence="2 3" key="1">
    <citation type="journal article" date="2016" name="Nat. Commun.">
        <title>Thousands of microbial genomes shed light on interconnected biogeochemical processes in an aquifer system.</title>
        <authorList>
            <person name="Anantharaman K."/>
            <person name="Brown C.T."/>
            <person name="Hug L.A."/>
            <person name="Sharon I."/>
            <person name="Castelle C.J."/>
            <person name="Probst A.J."/>
            <person name="Thomas B.C."/>
            <person name="Singh A."/>
            <person name="Wilkins M.J."/>
            <person name="Karaoz U."/>
            <person name="Brodie E.L."/>
            <person name="Williams K.H."/>
            <person name="Hubbard S.S."/>
            <person name="Banfield J.F."/>
        </authorList>
    </citation>
    <scope>NUCLEOTIDE SEQUENCE [LARGE SCALE GENOMIC DNA]</scope>
</reference>
<sequence>MAKQGKQNLIILFVLLLGLVPLLWFKGELITGTDVDFPLYPEDRLVERLSTWYPEIQFGVDRSNNLGSLPFVLVAFLFSRLDISLITVEKLTFIFWFALTGFSMLFLMNRILDDEKNDKWGFYAKLFAILIYMINFYNMFLWVRLQMAVTIMFALPIFIGIMITILDKNRLSRVDVFLMSLIFIVGSSLGIQPPIAYALLLMSVFLVFYYFLFDIVKRDFRVIWSKTKKIFLVATIAVLSGLYWMVPLGNLMLSSGLTDSAAGKEIYNVESLLAWTSTFTSFKNVFRQLGDIIWYDGWSGAAYFPEFIKLDQNSIFTLLSFLLPVAFVLSLAFKDHINKKTLLAIGGVTLISLYFSKGTHPPFEEIFKFAFNKLPGFWVHRAPWQKFGIFATLGLAVLGGIGFARGLGILFEKQKLIKKAHQPFYYLVVFLVISSIYIWVNNLFVFGTMFPSRDSDIGYHGKFDLGYHQTFPDYVFDTGKFLESQKYLFNVMVLPDMNANVYSWGYGGSSDVLNLVSSRGSLFNTYGEGFTLTDDPASIYQGLIEILYNKGNYDLNKIAGFFNIGYILQRNDFRYDFFGDTDSPAFIKDALGHFSIEKERNFGEWDLYKINKDNFYPAVYATTSVVDIKSISAVPLYAINAVNYGETQVFVGDEDYETGSNEQIVITVPPKTDDEEKKMLSDLYWSPGWVLPEANVAPNSIAYPLVRLREKTDLKKYAKDSDDYLDTLLWYTSKKAVELSSYEYLPDYVANNLLDAFVAGHEEIVSRLEDDLLNQNPDFWYSPDIIRKILGYHQRSLFMLSRIDRVPQSTIDYLYEIYDRYVRVNTNRTDTTCLDFCYEVVVERPGNYQLSFVFNDYSLLDQPSDSVILTIRNVHGTNLYSGPLNKIEKNQYFETGEYFVSLDLDEKKNLTDEIPVEEISLTQEDNLLLKVPDLRPTLRTFPVNNIKRFVVEDAQGLDGYDFSFRYNADSGFLGVAVFEEGVDGNYTLRYINGLKGPNELGVGNQGNLLVGSNSELCVYFDVEKCFSEFNAQIKSTPNSKRLHFYVFSYGPVAAGVEMGLESLLLTANATPNLVLESGKPAYSGSAPDIRFYRVNPTKYKVQVTNSNQPFYLILNQTFDSGWKLYKGGSFAGGDLAGTYLDGSVTEFGDVPGGIFETFGLQQIAGGDHYKANYFGNAWYIDPSGYGDTYELTIEFFPQNMFYIGSLVSAGVFVVVSTAVVWRRKRSDKK</sequence>
<feature type="transmembrane region" description="Helical" evidence="1">
    <location>
        <begin position="340"/>
        <end position="356"/>
    </location>
</feature>
<comment type="caution">
    <text evidence="2">The sequence shown here is derived from an EMBL/GenBank/DDBJ whole genome shotgun (WGS) entry which is preliminary data.</text>
</comment>
<feature type="transmembrane region" description="Helical" evidence="1">
    <location>
        <begin position="387"/>
        <end position="411"/>
    </location>
</feature>
<feature type="transmembrane region" description="Helical" evidence="1">
    <location>
        <begin position="197"/>
        <end position="216"/>
    </location>
</feature>
<feature type="transmembrane region" description="Helical" evidence="1">
    <location>
        <begin position="173"/>
        <end position="191"/>
    </location>
</feature>
<dbReference type="AlphaFoldDB" id="A0A1F4UQE3"/>
<dbReference type="Proteomes" id="UP000176608">
    <property type="component" value="Unassembled WGS sequence"/>
</dbReference>
<feature type="transmembrane region" description="Helical" evidence="1">
    <location>
        <begin position="1200"/>
        <end position="1221"/>
    </location>
</feature>
<feature type="transmembrane region" description="Helical" evidence="1">
    <location>
        <begin position="7"/>
        <end position="25"/>
    </location>
</feature>
<name>A0A1F4UQE3_UNCKA</name>
<dbReference type="EMBL" id="MEVA01000016">
    <property type="protein sequence ID" value="OGC47178.1"/>
    <property type="molecule type" value="Genomic_DNA"/>
</dbReference>
<dbReference type="STRING" id="1802617.A2886_00845"/>
<feature type="transmembrane region" description="Helical" evidence="1">
    <location>
        <begin position="91"/>
        <end position="108"/>
    </location>
</feature>
<feature type="transmembrane region" description="Helical" evidence="1">
    <location>
        <begin position="423"/>
        <end position="440"/>
    </location>
</feature>
<feature type="transmembrane region" description="Helical" evidence="1">
    <location>
        <begin position="315"/>
        <end position="333"/>
    </location>
</feature>
<keyword evidence="1" id="KW-0472">Membrane</keyword>
<evidence type="ECO:0000313" key="2">
    <source>
        <dbReference type="EMBL" id="OGC47178.1"/>
    </source>
</evidence>
<protein>
    <submittedName>
        <fullName evidence="2">Uncharacterized protein</fullName>
    </submittedName>
</protein>
<proteinExistence type="predicted"/>